<keyword evidence="6" id="KW-0863">Zinc-finger</keyword>
<evidence type="ECO:0000256" key="7">
    <source>
        <dbReference type="RuleBase" id="RU003872"/>
    </source>
</evidence>
<keyword evidence="2" id="KW-0699">rRNA-binding</keyword>
<keyword evidence="3" id="KW-0694">RNA-binding</keyword>
<proteinExistence type="inferred from homology"/>
<feature type="compositionally biased region" description="Basic and acidic residues" evidence="8">
    <location>
        <begin position="322"/>
        <end position="336"/>
    </location>
</feature>
<dbReference type="Pfam" id="PF00098">
    <property type="entry name" value="zf-CCHC"/>
    <property type="match status" value="3"/>
</dbReference>
<dbReference type="Gene3D" id="2.40.50.1000">
    <property type="match status" value="1"/>
</dbReference>
<accession>A0AAF0RC48</accession>
<organism evidence="10 11">
    <name type="scientific">Solanum verrucosum</name>
    <dbReference type="NCBI Taxonomy" id="315347"/>
    <lineage>
        <taxon>Eukaryota</taxon>
        <taxon>Viridiplantae</taxon>
        <taxon>Streptophyta</taxon>
        <taxon>Embryophyta</taxon>
        <taxon>Tracheophyta</taxon>
        <taxon>Spermatophyta</taxon>
        <taxon>Magnoliopsida</taxon>
        <taxon>eudicotyledons</taxon>
        <taxon>Gunneridae</taxon>
        <taxon>Pentapetalae</taxon>
        <taxon>asterids</taxon>
        <taxon>lamiids</taxon>
        <taxon>Solanales</taxon>
        <taxon>Solanaceae</taxon>
        <taxon>Solanoideae</taxon>
        <taxon>Solaneae</taxon>
        <taxon>Solanum</taxon>
    </lineage>
</organism>
<evidence type="ECO:0000256" key="8">
    <source>
        <dbReference type="SAM" id="MobiDB-lite"/>
    </source>
</evidence>
<feature type="compositionally biased region" description="Basic residues" evidence="8">
    <location>
        <begin position="305"/>
        <end position="321"/>
    </location>
</feature>
<feature type="domain" description="CCHC-type" evidence="9">
    <location>
        <begin position="286"/>
        <end position="301"/>
    </location>
</feature>
<comment type="similarity">
    <text evidence="1 7">Belongs to the universal ribosomal protein uS17 family.</text>
</comment>
<feature type="region of interest" description="Disordered" evidence="8">
    <location>
        <begin position="348"/>
        <end position="413"/>
    </location>
</feature>
<dbReference type="EMBL" id="CP133617">
    <property type="protein sequence ID" value="WMV35681.1"/>
    <property type="molecule type" value="Genomic_DNA"/>
</dbReference>
<feature type="region of interest" description="Disordered" evidence="8">
    <location>
        <begin position="304"/>
        <end position="336"/>
    </location>
</feature>
<dbReference type="GO" id="GO:0019843">
    <property type="term" value="F:rRNA binding"/>
    <property type="evidence" value="ECO:0007669"/>
    <property type="project" value="UniProtKB-KW"/>
</dbReference>
<dbReference type="PROSITE" id="PS50158">
    <property type="entry name" value="ZF_CCHC"/>
    <property type="match status" value="4"/>
</dbReference>
<dbReference type="InterPro" id="IPR012340">
    <property type="entry name" value="NA-bd_OB-fold"/>
</dbReference>
<gene>
    <name evidence="10" type="ORF">MTR67_029066</name>
</gene>
<dbReference type="InterPro" id="IPR019979">
    <property type="entry name" value="Ribosomal_uS17_CS"/>
</dbReference>
<dbReference type="GO" id="GO:0003729">
    <property type="term" value="F:mRNA binding"/>
    <property type="evidence" value="ECO:0007669"/>
    <property type="project" value="UniProtKB-ARBA"/>
</dbReference>
<dbReference type="InterPro" id="IPR000266">
    <property type="entry name" value="Ribosomal_uS17"/>
</dbReference>
<dbReference type="SUPFAM" id="SSF57756">
    <property type="entry name" value="Retrovirus zinc finger-like domains"/>
    <property type="match status" value="3"/>
</dbReference>
<feature type="compositionally biased region" description="Basic and acidic residues" evidence="8">
    <location>
        <begin position="1"/>
        <end position="11"/>
    </location>
</feature>
<feature type="compositionally biased region" description="Polar residues" evidence="8">
    <location>
        <begin position="371"/>
        <end position="382"/>
    </location>
</feature>
<keyword evidence="5 7" id="KW-0687">Ribonucleoprotein</keyword>
<feature type="compositionally biased region" description="Low complexity" evidence="8">
    <location>
        <begin position="390"/>
        <end position="402"/>
    </location>
</feature>
<dbReference type="GO" id="GO:1990904">
    <property type="term" value="C:ribonucleoprotein complex"/>
    <property type="evidence" value="ECO:0007669"/>
    <property type="project" value="UniProtKB-KW"/>
</dbReference>
<dbReference type="CDD" id="cd00364">
    <property type="entry name" value="Ribosomal_uS17"/>
    <property type="match status" value="1"/>
</dbReference>
<dbReference type="GO" id="GO:0003735">
    <property type="term" value="F:structural constituent of ribosome"/>
    <property type="evidence" value="ECO:0007669"/>
    <property type="project" value="InterPro"/>
</dbReference>
<feature type="domain" description="CCHC-type" evidence="9">
    <location>
        <begin position="179"/>
        <end position="194"/>
    </location>
</feature>
<dbReference type="GO" id="GO:0006412">
    <property type="term" value="P:translation"/>
    <property type="evidence" value="ECO:0007669"/>
    <property type="project" value="InterPro"/>
</dbReference>
<evidence type="ECO:0000256" key="1">
    <source>
        <dbReference type="ARBA" id="ARBA00010254"/>
    </source>
</evidence>
<feature type="domain" description="CCHC-type" evidence="9">
    <location>
        <begin position="257"/>
        <end position="270"/>
    </location>
</feature>
<evidence type="ECO:0000256" key="4">
    <source>
        <dbReference type="ARBA" id="ARBA00022980"/>
    </source>
</evidence>
<evidence type="ECO:0000313" key="10">
    <source>
        <dbReference type="EMBL" id="WMV35681.1"/>
    </source>
</evidence>
<dbReference type="PANTHER" id="PTHR46978:SF8">
    <property type="entry name" value="PROTEIN AIR1-LIKE ISOFORM X1"/>
    <property type="match status" value="1"/>
</dbReference>
<dbReference type="AlphaFoldDB" id="A0AAF0RC48"/>
<dbReference type="GO" id="GO:0005840">
    <property type="term" value="C:ribosome"/>
    <property type="evidence" value="ECO:0007669"/>
    <property type="project" value="UniProtKB-KW"/>
</dbReference>
<feature type="region of interest" description="Disordered" evidence="8">
    <location>
        <begin position="1"/>
        <end position="31"/>
    </location>
</feature>
<evidence type="ECO:0000256" key="5">
    <source>
        <dbReference type="ARBA" id="ARBA00023274"/>
    </source>
</evidence>
<dbReference type="Proteomes" id="UP001234989">
    <property type="component" value="Chromosome 6"/>
</dbReference>
<dbReference type="SMART" id="SM00343">
    <property type="entry name" value="ZnF_C2HC"/>
    <property type="match status" value="7"/>
</dbReference>
<dbReference type="InterPro" id="IPR001878">
    <property type="entry name" value="Znf_CCHC"/>
</dbReference>
<dbReference type="Gene3D" id="4.10.60.10">
    <property type="entry name" value="Zinc finger, CCHC-type"/>
    <property type="match status" value="4"/>
</dbReference>
<dbReference type="PROSITE" id="PS00056">
    <property type="entry name" value="RIBOSOMAL_S17"/>
    <property type="match status" value="1"/>
</dbReference>
<dbReference type="InterPro" id="IPR036875">
    <property type="entry name" value="Znf_CCHC_sf"/>
</dbReference>
<sequence>MDKQEKKEKSEGLNSESSLMRSENEEAEANEDRSLKIVEKAMIPASCSNVIEEDEAEILTNIEMVSGGIDKGFKIFCRDMFPEDKTKEKENVDNTKAMDIGDCAAEKNPVEVSDNAVLRRLLRGPRYFDTPDKSWGTCYNCGEEGHAAVNCTSARRKKPCFVCGSFEHNAKHCAKGKACFICKKGGHRANDCPERSHGGSQSSKICLKCGDFGHEMFSCRNNYSDDDLKEILCYICKSFGHLCCAKYPDSGPREFSCYRCGLLGHTALACTASRGETSGTGSLNPCYRCGEEGHFARECTNPSRVNKRKHELSTPKKKVPKKRNEQKEFRSVPRDFGRAWKKKGKIEGGYTSGYKVKRRGGWVPDDPEDYPQSNNWRSPSTPRNKRAKISNSSSGGHASVSRSSRKSNRLDFDNSSSYGSDNYHHHRFSTSGNFDHSTSYGSGRYQHYHRSSASRFGNSSHDRWRRNNDWVFALDKLPSLSSASLTEKAFLKQPGVFLSSKKTGKGKRPGKGGNRYFKSIGLGFKTPSEATEGTYIDKKCPFTGNVSIRGRILAGTCHSAKMNRTIIVRRNYLHYVKKYQRQDLYEKRHSNIPAHISPCFRVKEGDHVTIGQCRPLSKTVRFNVLKVIPAGSGGGGKKAFTGM</sequence>
<keyword evidence="6" id="KW-0862">Zinc</keyword>
<dbReference type="SUPFAM" id="SSF50249">
    <property type="entry name" value="Nucleic acid-binding proteins"/>
    <property type="match status" value="1"/>
</dbReference>
<evidence type="ECO:0000256" key="2">
    <source>
        <dbReference type="ARBA" id="ARBA00022730"/>
    </source>
</evidence>
<evidence type="ECO:0000259" key="9">
    <source>
        <dbReference type="PROSITE" id="PS50158"/>
    </source>
</evidence>
<feature type="domain" description="CCHC-type" evidence="9">
    <location>
        <begin position="138"/>
        <end position="153"/>
    </location>
</feature>
<name>A0AAF0RC48_SOLVR</name>
<dbReference type="Pfam" id="PF00366">
    <property type="entry name" value="Ribosomal_S17"/>
    <property type="match status" value="1"/>
</dbReference>
<evidence type="ECO:0000256" key="3">
    <source>
        <dbReference type="ARBA" id="ARBA00022884"/>
    </source>
</evidence>
<dbReference type="InterPro" id="IPR032440">
    <property type="entry name" value="Ribosomal_uS17_N"/>
</dbReference>
<dbReference type="PRINTS" id="PR00973">
    <property type="entry name" value="RIBOSOMALS17"/>
</dbReference>
<feature type="compositionally biased region" description="Polar residues" evidence="8">
    <location>
        <begin position="12"/>
        <end position="21"/>
    </location>
</feature>
<protein>
    <recommendedName>
        <fullName evidence="9">CCHC-type domain-containing protein</fullName>
    </recommendedName>
</protein>
<keyword evidence="11" id="KW-1185">Reference proteome</keyword>
<dbReference type="Pfam" id="PF16205">
    <property type="entry name" value="Ribosomal_S17_N"/>
    <property type="match status" value="1"/>
</dbReference>
<dbReference type="GO" id="GO:0008270">
    <property type="term" value="F:zinc ion binding"/>
    <property type="evidence" value="ECO:0007669"/>
    <property type="project" value="UniProtKB-KW"/>
</dbReference>
<evidence type="ECO:0000313" key="11">
    <source>
        <dbReference type="Proteomes" id="UP001234989"/>
    </source>
</evidence>
<keyword evidence="6" id="KW-0479">Metal-binding</keyword>
<dbReference type="PANTHER" id="PTHR46978">
    <property type="entry name" value="ZINC KNUCKLE (CCHC-TYPE) FAMILY PROTEIN"/>
    <property type="match status" value="1"/>
</dbReference>
<reference evidence="10" key="1">
    <citation type="submission" date="2023-08" db="EMBL/GenBank/DDBJ databases">
        <title>A de novo genome assembly of Solanum verrucosum Schlechtendal, a Mexican diploid species geographically isolated from the other diploid A-genome species in potato relatives.</title>
        <authorList>
            <person name="Hosaka K."/>
        </authorList>
    </citation>
    <scope>NUCLEOTIDE SEQUENCE</scope>
    <source>
        <tissue evidence="10">Young leaves</tissue>
    </source>
</reference>
<evidence type="ECO:0000256" key="6">
    <source>
        <dbReference type="PROSITE-ProRule" id="PRU00047"/>
    </source>
</evidence>
<keyword evidence="4 7" id="KW-0689">Ribosomal protein</keyword>
<dbReference type="FunFam" id="2.40.50.1000:FF:000003">
    <property type="entry name" value="40S ribosomal protein S11"/>
    <property type="match status" value="1"/>
</dbReference>